<feature type="domain" description="Creatinase N-terminal" evidence="4">
    <location>
        <begin position="7"/>
        <end position="128"/>
    </location>
</feature>
<dbReference type="SUPFAM" id="SSF55920">
    <property type="entry name" value="Creatinase/aminopeptidase"/>
    <property type="match status" value="1"/>
</dbReference>
<dbReference type="InterPro" id="IPR050422">
    <property type="entry name" value="X-Pro_aminopeptidase_P"/>
</dbReference>
<dbReference type="Pfam" id="PF00557">
    <property type="entry name" value="Peptidase_M24"/>
    <property type="match status" value="1"/>
</dbReference>
<organism evidence="6 7">
    <name type="scientific">Ruminococcus hominis</name>
    <dbReference type="NCBI Taxonomy" id="2763065"/>
    <lineage>
        <taxon>Bacteria</taxon>
        <taxon>Bacillati</taxon>
        <taxon>Bacillota</taxon>
        <taxon>Clostridia</taxon>
        <taxon>Eubacteriales</taxon>
        <taxon>Oscillospiraceae</taxon>
        <taxon>Ruminococcus</taxon>
    </lineage>
</organism>
<name>A0ABR7G7Y5_9FIRM</name>
<dbReference type="Proteomes" id="UP000631576">
    <property type="component" value="Unassembled WGS sequence"/>
</dbReference>
<keyword evidence="6" id="KW-0645">Protease</keyword>
<dbReference type="InterPro" id="IPR029149">
    <property type="entry name" value="Creatin/AminoP/Spt16_N"/>
</dbReference>
<keyword evidence="1" id="KW-0479">Metal-binding</keyword>
<keyword evidence="2" id="KW-0378">Hydrolase</keyword>
<keyword evidence="6" id="KW-0031">Aminopeptidase</keyword>
<protein>
    <submittedName>
        <fullName evidence="6">Aminopeptidase P family N-terminal domain-containing protein</fullName>
    </submittedName>
</protein>
<evidence type="ECO:0000259" key="3">
    <source>
        <dbReference type="Pfam" id="PF00557"/>
    </source>
</evidence>
<dbReference type="PANTHER" id="PTHR43763:SF6">
    <property type="entry name" value="XAA-PRO AMINOPEPTIDASE 1"/>
    <property type="match status" value="1"/>
</dbReference>
<sequence length="596" mass="68543">MNQIADRIANFQELMKKHKIDAYIVPTADYHQSEYVGDYFKEREFLTGFTGSAGTAVVTKNSAYLWTDGRYFLQAATQLKGTGVQLMKMGEPEVPTIEEFLKAELKENEVLGFDGRTIGEQEGEQFAEIVEEKNGNIVYEYDLLGELWSNRPEMSKKPAFLLPLNYAGESVESKLTRVRKVMKEHKATMQILASLDDIDWMLNIRGDDVEYSPLLLSYAIVKMDEVELYVDAEKIDEQLKKHLQDNHVKVYAYDSIYQRVKEISENETVMVDPRQVNYALFNNIPKEVKVVKEENPIILMKAVKNDIEVENIRNAHIKDGVAHTKYMYWLKKHVGKEKITEISASDKLAAFRAEQEGYLWPSFGPISAYKEHGAIVHYSATEETDVELRPEGLLLSDTGGNYWEGSTDITRTIALGEVSAEEKRHFTTVAISMLKLAETTFLYGCTGMNLDCIAREPFWRQHLNYNHGTGHGVGYLANIHEEPQRFQWKFNQDNNHPLEEHMVITDEPGLYIEGSHGVRIENELLVKKDVSNEYGQFMKFEILTFVPIDLDAIDATIMTTEEKELLNSYHKDVYSIVSPYLNDEEKEWLKLYTREV</sequence>
<dbReference type="InterPro" id="IPR000994">
    <property type="entry name" value="Pept_M24"/>
</dbReference>
<dbReference type="Gene3D" id="3.40.350.10">
    <property type="entry name" value="Creatinase/prolidase N-terminal domain"/>
    <property type="match status" value="2"/>
</dbReference>
<dbReference type="InterPro" id="IPR000587">
    <property type="entry name" value="Creatinase_N"/>
</dbReference>
<dbReference type="InterPro" id="IPR032416">
    <property type="entry name" value="Peptidase_M24_C"/>
</dbReference>
<dbReference type="EMBL" id="JACOPE010000001">
    <property type="protein sequence ID" value="MBC5683178.1"/>
    <property type="molecule type" value="Genomic_DNA"/>
</dbReference>
<dbReference type="Pfam" id="PF16189">
    <property type="entry name" value="Creatinase_N_2"/>
    <property type="match status" value="1"/>
</dbReference>
<evidence type="ECO:0000313" key="7">
    <source>
        <dbReference type="Proteomes" id="UP000631576"/>
    </source>
</evidence>
<dbReference type="Pfam" id="PF01321">
    <property type="entry name" value="Creatinase_N"/>
    <property type="match status" value="1"/>
</dbReference>
<gene>
    <name evidence="6" type="ORF">H8S40_06290</name>
</gene>
<reference evidence="6 7" key="1">
    <citation type="submission" date="2020-08" db="EMBL/GenBank/DDBJ databases">
        <title>Genome public.</title>
        <authorList>
            <person name="Liu C."/>
            <person name="Sun Q."/>
        </authorList>
    </citation>
    <scope>NUCLEOTIDE SEQUENCE [LARGE SCALE GENOMIC DNA]</scope>
    <source>
        <strain evidence="6 7">NSJ-13</strain>
    </source>
</reference>
<evidence type="ECO:0000313" key="6">
    <source>
        <dbReference type="EMBL" id="MBC5683178.1"/>
    </source>
</evidence>
<dbReference type="Gene3D" id="3.90.230.10">
    <property type="entry name" value="Creatinase/methionine aminopeptidase superfamily"/>
    <property type="match status" value="1"/>
</dbReference>
<dbReference type="InterPro" id="IPR036005">
    <property type="entry name" value="Creatinase/aminopeptidase-like"/>
</dbReference>
<dbReference type="RefSeq" id="WP_186864863.1">
    <property type="nucleotide sequence ID" value="NZ_JACOPE010000001.1"/>
</dbReference>
<proteinExistence type="predicted"/>
<feature type="domain" description="Peptidase M24 C-terminal" evidence="5">
    <location>
        <begin position="536"/>
        <end position="595"/>
    </location>
</feature>
<keyword evidence="7" id="KW-1185">Reference proteome</keyword>
<dbReference type="SUPFAM" id="SSF53092">
    <property type="entry name" value="Creatinase/prolidase N-terminal domain"/>
    <property type="match status" value="1"/>
</dbReference>
<evidence type="ECO:0000256" key="2">
    <source>
        <dbReference type="ARBA" id="ARBA00022801"/>
    </source>
</evidence>
<feature type="domain" description="Peptidase M24" evidence="3">
    <location>
        <begin position="310"/>
        <end position="527"/>
    </location>
</feature>
<dbReference type="Pfam" id="PF16188">
    <property type="entry name" value="Peptidase_M24_C"/>
    <property type="match status" value="1"/>
</dbReference>
<evidence type="ECO:0000259" key="5">
    <source>
        <dbReference type="Pfam" id="PF16188"/>
    </source>
</evidence>
<comment type="caution">
    <text evidence="6">The sequence shown here is derived from an EMBL/GenBank/DDBJ whole genome shotgun (WGS) entry which is preliminary data.</text>
</comment>
<dbReference type="PANTHER" id="PTHR43763">
    <property type="entry name" value="XAA-PRO AMINOPEPTIDASE 1"/>
    <property type="match status" value="1"/>
</dbReference>
<evidence type="ECO:0000259" key="4">
    <source>
        <dbReference type="Pfam" id="PF01321"/>
    </source>
</evidence>
<evidence type="ECO:0000256" key="1">
    <source>
        <dbReference type="ARBA" id="ARBA00022723"/>
    </source>
</evidence>
<accession>A0ABR7G7Y5</accession>
<dbReference type="GO" id="GO:0004177">
    <property type="term" value="F:aminopeptidase activity"/>
    <property type="evidence" value="ECO:0007669"/>
    <property type="project" value="UniProtKB-KW"/>
</dbReference>